<protein>
    <submittedName>
        <fullName evidence="1">Uncharacterized protein</fullName>
    </submittedName>
</protein>
<reference evidence="1 2" key="1">
    <citation type="journal article" date="2016" name="Nat. Commun.">
        <title>Thousands of microbial genomes shed light on interconnected biogeochemical processes in an aquifer system.</title>
        <authorList>
            <person name="Anantharaman K."/>
            <person name="Brown C.T."/>
            <person name="Hug L.A."/>
            <person name="Sharon I."/>
            <person name="Castelle C.J."/>
            <person name="Probst A.J."/>
            <person name="Thomas B.C."/>
            <person name="Singh A."/>
            <person name="Wilkins M.J."/>
            <person name="Karaoz U."/>
            <person name="Brodie E.L."/>
            <person name="Williams K.H."/>
            <person name="Hubbard S.S."/>
            <person name="Banfield J.F."/>
        </authorList>
    </citation>
    <scope>NUCLEOTIDE SEQUENCE [LARGE SCALE GENOMIC DNA]</scope>
</reference>
<dbReference type="EMBL" id="MEUB01000009">
    <property type="protein sequence ID" value="OGC24447.1"/>
    <property type="molecule type" value="Genomic_DNA"/>
</dbReference>
<accession>A0A1F4SVQ3</accession>
<organism evidence="1 2">
    <name type="scientific">candidate division WOR-1 bacterium RIFOXYB2_FULL_37_13</name>
    <dbReference type="NCBI Taxonomy" id="1802579"/>
    <lineage>
        <taxon>Bacteria</taxon>
        <taxon>Bacillati</taxon>
        <taxon>Saganbacteria</taxon>
    </lineage>
</organism>
<dbReference type="Proteomes" id="UP000178417">
    <property type="component" value="Unassembled WGS sequence"/>
</dbReference>
<dbReference type="Gene3D" id="2.20.28.160">
    <property type="match status" value="1"/>
</dbReference>
<comment type="caution">
    <text evidence="1">The sequence shown here is derived from an EMBL/GenBank/DDBJ whole genome shotgun (WGS) entry which is preliminary data.</text>
</comment>
<evidence type="ECO:0000313" key="2">
    <source>
        <dbReference type="Proteomes" id="UP000178417"/>
    </source>
</evidence>
<dbReference type="AlphaFoldDB" id="A0A1F4SVQ3"/>
<evidence type="ECO:0000313" key="1">
    <source>
        <dbReference type="EMBL" id="OGC24447.1"/>
    </source>
</evidence>
<gene>
    <name evidence="1" type="ORF">A2310_08585</name>
</gene>
<proteinExistence type="predicted"/>
<dbReference type="STRING" id="1802579.A2310_08585"/>
<sequence>MNNNHLKLKCSVCEHEIEIPSDTQVGARVTCPNCFAQLHLGIEKGKRKLRCALCLIPDKECRTFDCERRMSEREKRGFFDVRL</sequence>
<name>A0A1F4SVQ3_UNCSA</name>